<gene>
    <name evidence="2" type="ORF">FE785_08990</name>
</gene>
<dbReference type="RefSeq" id="WP_138565426.1">
    <property type="nucleotide sequence ID" value="NZ_CP040602.1"/>
</dbReference>
<reference evidence="2 3" key="1">
    <citation type="submission" date="2019-05" db="EMBL/GenBank/DDBJ databases">
        <title>Thiomicrorhabdus sediminis sp. nov, a novel sulfur-oxidizing bacterium isolated from coastal sediment.</title>
        <authorList>
            <person name="Liu X."/>
        </authorList>
    </citation>
    <scope>NUCLEOTIDE SEQUENCE [LARGE SCALE GENOMIC DNA]</scope>
    <source>
        <strain evidence="2 3">G1</strain>
    </source>
</reference>
<sequence>MHAMNVRVHIENGKIEDAAAVLKEQIMPVAANYPGFIENFLLVDAANSRIATLSVWQTEADAKAIYEDEGGLYQIALGKLKPFLAAPPDAWLGPVSQVKK</sequence>
<dbReference type="Pfam" id="PF03992">
    <property type="entry name" value="ABM"/>
    <property type="match status" value="1"/>
</dbReference>
<dbReference type="AlphaFoldDB" id="A0A4P9K6Q5"/>
<evidence type="ECO:0000259" key="1">
    <source>
        <dbReference type="Pfam" id="PF03992"/>
    </source>
</evidence>
<proteinExistence type="predicted"/>
<dbReference type="OrthoDB" id="8610787at2"/>
<dbReference type="EMBL" id="CP040602">
    <property type="protein sequence ID" value="QCU90752.1"/>
    <property type="molecule type" value="Genomic_DNA"/>
</dbReference>
<organism evidence="2 3">
    <name type="scientific">Thiomicrorhabdus sediminis</name>
    <dbReference type="NCBI Taxonomy" id="2580412"/>
    <lineage>
        <taxon>Bacteria</taxon>
        <taxon>Pseudomonadati</taxon>
        <taxon>Pseudomonadota</taxon>
        <taxon>Gammaproteobacteria</taxon>
        <taxon>Thiotrichales</taxon>
        <taxon>Piscirickettsiaceae</taxon>
        <taxon>Thiomicrorhabdus</taxon>
    </lineage>
</organism>
<evidence type="ECO:0000313" key="2">
    <source>
        <dbReference type="EMBL" id="QCU90752.1"/>
    </source>
</evidence>
<keyword evidence="3" id="KW-1185">Reference proteome</keyword>
<evidence type="ECO:0000313" key="3">
    <source>
        <dbReference type="Proteomes" id="UP000304864"/>
    </source>
</evidence>
<dbReference type="InterPro" id="IPR007138">
    <property type="entry name" value="ABM_dom"/>
</dbReference>
<feature type="domain" description="ABM" evidence="1">
    <location>
        <begin position="1"/>
        <end position="64"/>
    </location>
</feature>
<accession>A0A4P9K6Q5</accession>
<dbReference type="InterPro" id="IPR011008">
    <property type="entry name" value="Dimeric_a/b-barrel"/>
</dbReference>
<dbReference type="KEGG" id="thig:FE785_08990"/>
<protein>
    <recommendedName>
        <fullName evidence="1">ABM domain-containing protein</fullName>
    </recommendedName>
</protein>
<dbReference type="SUPFAM" id="SSF54909">
    <property type="entry name" value="Dimeric alpha+beta barrel"/>
    <property type="match status" value="1"/>
</dbReference>
<dbReference type="Proteomes" id="UP000304864">
    <property type="component" value="Chromosome"/>
</dbReference>
<name>A0A4P9K6Q5_9GAMM</name>
<dbReference type="Gene3D" id="3.30.70.100">
    <property type="match status" value="1"/>
</dbReference>